<dbReference type="InterPro" id="IPR016181">
    <property type="entry name" value="Acyl_CoA_acyltransferase"/>
</dbReference>
<feature type="domain" description="N-acetyltransferase" evidence="1">
    <location>
        <begin position="1"/>
        <end position="154"/>
    </location>
</feature>
<keyword evidence="2" id="KW-0808">Transferase</keyword>
<dbReference type="STRING" id="1317122.ATO12_23510"/>
<sequence>MVVRTLEKVAFKSIIDCFLISFKNYFVEMPTDLEYYKERWDNAKVRFDLSYGMFDDEKLVGFIINGIDKRNGDLIAFNTGTGVIPEYRGKRIVQSIYEYALKDLKQNGITLCSLEVIKENTIAIRSYENVGFEKCKNYKCFKGKIQIENEKVVELNEIDFNQFDAINLPNQEYYSWDNHKNSIKEGNYRYFQVLRGQTPESYFVINPVNGYLAQFDLLNKNELGWHYLFLGIKSICETIKINNIDTRLIEKIDYLNSIHIENIIDQYEMELRI</sequence>
<dbReference type="EMBL" id="AQRA01000008">
    <property type="protein sequence ID" value="EZH72423.1"/>
    <property type="molecule type" value="Genomic_DNA"/>
</dbReference>
<comment type="caution">
    <text evidence="2">The sequence shown here is derived from an EMBL/GenBank/DDBJ whole genome shotgun (WGS) entry which is preliminary data.</text>
</comment>
<organism evidence="2 3">
    <name type="scientific">Aquimarina atlantica</name>
    <dbReference type="NCBI Taxonomy" id="1317122"/>
    <lineage>
        <taxon>Bacteria</taxon>
        <taxon>Pseudomonadati</taxon>
        <taxon>Bacteroidota</taxon>
        <taxon>Flavobacteriia</taxon>
        <taxon>Flavobacteriales</taxon>
        <taxon>Flavobacteriaceae</taxon>
        <taxon>Aquimarina</taxon>
    </lineage>
</organism>
<protein>
    <submittedName>
        <fullName evidence="2">GNAT family acetyltransferase</fullName>
    </submittedName>
</protein>
<dbReference type="InterPro" id="IPR000182">
    <property type="entry name" value="GNAT_dom"/>
</dbReference>
<reference evidence="2 3" key="1">
    <citation type="submission" date="2014-04" db="EMBL/GenBank/DDBJ databases">
        <title>Aquimarina sp. 22II-S11-z7 Genome Sequencing.</title>
        <authorList>
            <person name="Lai Q."/>
        </authorList>
    </citation>
    <scope>NUCLEOTIDE SEQUENCE [LARGE SCALE GENOMIC DNA]</scope>
    <source>
        <strain evidence="2 3">22II-S11-z7</strain>
    </source>
</reference>
<accession>A0A023BRF4</accession>
<keyword evidence="3" id="KW-1185">Reference proteome</keyword>
<name>A0A023BRF4_9FLAO</name>
<evidence type="ECO:0000313" key="3">
    <source>
        <dbReference type="Proteomes" id="UP000023541"/>
    </source>
</evidence>
<dbReference type="Gene3D" id="3.40.630.30">
    <property type="match status" value="1"/>
</dbReference>
<dbReference type="GO" id="GO:0016747">
    <property type="term" value="F:acyltransferase activity, transferring groups other than amino-acyl groups"/>
    <property type="evidence" value="ECO:0007669"/>
    <property type="project" value="InterPro"/>
</dbReference>
<evidence type="ECO:0000259" key="1">
    <source>
        <dbReference type="PROSITE" id="PS51186"/>
    </source>
</evidence>
<gene>
    <name evidence="2" type="ORF">ATO12_23510</name>
</gene>
<dbReference type="OrthoDB" id="4228396at2"/>
<evidence type="ECO:0000313" key="2">
    <source>
        <dbReference type="EMBL" id="EZH72423.1"/>
    </source>
</evidence>
<dbReference type="PROSITE" id="PS51186">
    <property type="entry name" value="GNAT"/>
    <property type="match status" value="1"/>
</dbReference>
<dbReference type="SUPFAM" id="SSF55729">
    <property type="entry name" value="Acyl-CoA N-acyltransferases (Nat)"/>
    <property type="match status" value="1"/>
</dbReference>
<dbReference type="Pfam" id="PF00583">
    <property type="entry name" value="Acetyltransf_1"/>
    <property type="match status" value="1"/>
</dbReference>
<dbReference type="eggNOG" id="COG0456">
    <property type="taxonomic scope" value="Bacteria"/>
</dbReference>
<dbReference type="CDD" id="cd04301">
    <property type="entry name" value="NAT_SF"/>
    <property type="match status" value="1"/>
</dbReference>
<dbReference type="AlphaFoldDB" id="A0A023BRF4"/>
<dbReference type="Proteomes" id="UP000023541">
    <property type="component" value="Unassembled WGS sequence"/>
</dbReference>
<proteinExistence type="predicted"/>